<feature type="repeat" description="ANK" evidence="6">
    <location>
        <begin position="354"/>
        <end position="386"/>
    </location>
</feature>
<evidence type="ECO:0000256" key="1">
    <source>
        <dbReference type="ARBA" id="ARBA00022737"/>
    </source>
</evidence>
<evidence type="ECO:0000256" key="5">
    <source>
        <dbReference type="ARBA" id="ARBA00073969"/>
    </source>
</evidence>
<feature type="coiled-coil region" evidence="7">
    <location>
        <begin position="634"/>
        <end position="661"/>
    </location>
</feature>
<sequence length="824" mass="92094">MFYKDLYSATYSGVPVYELVHPRCSVMRRKNDDWVNATHILKVANFPKAKRTRILERDVQTGVHEKVQGGYGKYQGTWVPMNRAVQLAKQYGVFTDLQPILEFDSSKSDWDPPPAPKHHHASSKNSRKATLARRSATMPAVASKALRSGEKLDTSITVKRAYSTISGSRHTRGRKRTLKAPSRKRSGLYRSQSSLGARTVSSGQSLRNNNTHSMNAKAPTATPKTIPSDSDSFSLESESDENSAGPNRLPSIQQVRNPSDTSSQVNFLSDADIDKALAAQRRSPSSRLLKQQQAQSGIDDVIMGSNRDEDKKMYTQKLLEYFLSSEDDSNTPIPPFIKDKFNSEIDLNQQIDNDGNTVFHWACAMGDLLMCQALMNRGTNSRSLNNKGEVPIMRSVMYTNSYNRRTFAKILDLLRDSLLDTDVHGRTILHHIALSTSFHSIIPAARYYTEILLTKVAETVQPMERIINFINQQDSDGNTALHIMSYNGAQKCIRILLGYNARIDIPNSRNEYVSDFLYSNNVLGADTGNYGGSQPLQSLNGMNSAVDSLGRMHVFNPSFGYQKSVIQAGKPINTPSFTSNSTQPSQLNTPGGMAASTSILTTPHYSEAAMQISQRSEEIVDKIAQLAGSFDAEVQQKESDVKELKVLLIQLDQDIDTINKNLSDVYKKVMGNDIRTRSQDNIININAVEKRVKKLKAEHAVKVEHLQRLMERSQAKDLAITVQKTESEDLAVADEGTEDKKPLHLKLLDKETLELLLELAKLQIIRKKRVHGLVLSYADTSKNNKTIDSYRRLVSRLSRVPLEEVDGSLNEIEQCLKDDATDHS</sequence>
<dbReference type="SMART" id="SM00248">
    <property type="entry name" value="ANK"/>
    <property type="match status" value="2"/>
</dbReference>
<comment type="function">
    <text evidence="4">Binds to MCB elements (Mlu I cell cycle box) found in the promoter of most DNA synthesis genes. Transcriptional activation by MBF has an important role in the transition from G1 to S phase. It may have a dual role in that it behaves as an activator of transcription at the G1-S boundary and as a repressor during other stages of the cell cycle.</text>
</comment>
<feature type="domain" description="HTH APSES-type" evidence="9">
    <location>
        <begin position="6"/>
        <end position="112"/>
    </location>
</feature>
<dbReference type="SMART" id="SM01252">
    <property type="entry name" value="KilA-N"/>
    <property type="match status" value="1"/>
</dbReference>
<feature type="compositionally biased region" description="Polar residues" evidence="8">
    <location>
        <begin position="189"/>
        <end position="214"/>
    </location>
</feature>
<gene>
    <name evidence="10" type="ORF">DEBR0S3_00760G</name>
</gene>
<dbReference type="GO" id="GO:0033309">
    <property type="term" value="C:SBF transcription complex"/>
    <property type="evidence" value="ECO:0007669"/>
    <property type="project" value="TreeGrafter"/>
</dbReference>
<organism evidence="10 11">
    <name type="scientific">Dekkera bruxellensis</name>
    <name type="common">Brettanomyces custersii</name>
    <dbReference type="NCBI Taxonomy" id="5007"/>
    <lineage>
        <taxon>Eukaryota</taxon>
        <taxon>Fungi</taxon>
        <taxon>Dikarya</taxon>
        <taxon>Ascomycota</taxon>
        <taxon>Saccharomycotina</taxon>
        <taxon>Pichiomycetes</taxon>
        <taxon>Pichiales</taxon>
        <taxon>Pichiaceae</taxon>
        <taxon>Brettanomyces</taxon>
    </lineage>
</organism>
<dbReference type="PANTHER" id="PTHR43828:SF15">
    <property type="entry name" value="TRANSCRIPTION FACTOR MBP1"/>
    <property type="match status" value="1"/>
</dbReference>
<evidence type="ECO:0000256" key="6">
    <source>
        <dbReference type="PROSITE-ProRule" id="PRU00023"/>
    </source>
</evidence>
<feature type="compositionally biased region" description="Basic residues" evidence="8">
    <location>
        <begin position="116"/>
        <end position="131"/>
    </location>
</feature>
<dbReference type="InterPro" id="IPR036887">
    <property type="entry name" value="HTH_APSES_sf"/>
</dbReference>
<dbReference type="Gene3D" id="1.25.40.20">
    <property type="entry name" value="Ankyrin repeat-containing domain"/>
    <property type="match status" value="1"/>
</dbReference>
<accession>A0A7D9CXS6</accession>
<dbReference type="InterPro" id="IPR002110">
    <property type="entry name" value="Ankyrin_rpt"/>
</dbReference>
<name>A0A7D9CXS6_DEKBR</name>
<dbReference type="InterPro" id="IPR003163">
    <property type="entry name" value="Tscrpt_reg_HTH_APSES-type"/>
</dbReference>
<dbReference type="PROSITE" id="PS51299">
    <property type="entry name" value="HTH_APSES"/>
    <property type="match status" value="1"/>
</dbReference>
<evidence type="ECO:0000256" key="2">
    <source>
        <dbReference type="ARBA" id="ARBA00023043"/>
    </source>
</evidence>
<dbReference type="GO" id="GO:0030907">
    <property type="term" value="C:MBF transcription complex"/>
    <property type="evidence" value="ECO:0007669"/>
    <property type="project" value="UniProtKB-ARBA"/>
</dbReference>
<feature type="compositionally biased region" description="Basic residues" evidence="8">
    <location>
        <begin position="169"/>
        <end position="187"/>
    </location>
</feature>
<evidence type="ECO:0000256" key="3">
    <source>
        <dbReference type="ARBA" id="ARBA00023125"/>
    </source>
</evidence>
<dbReference type="AlphaFoldDB" id="A0A7D9CXS6"/>
<feature type="region of interest" description="Disordered" evidence="8">
    <location>
        <begin position="105"/>
        <end position="146"/>
    </location>
</feature>
<dbReference type="InterPro" id="IPR036770">
    <property type="entry name" value="Ankyrin_rpt-contain_sf"/>
</dbReference>
<dbReference type="Pfam" id="PF00023">
    <property type="entry name" value="Ank"/>
    <property type="match status" value="2"/>
</dbReference>
<evidence type="ECO:0000259" key="9">
    <source>
        <dbReference type="PROSITE" id="PS51299"/>
    </source>
</evidence>
<dbReference type="FunFam" id="3.10.260.10:FF:000004">
    <property type="entry name" value="Transcription factor MBP1"/>
    <property type="match status" value="1"/>
</dbReference>
<proteinExistence type="predicted"/>
<feature type="repeat" description="ANK" evidence="6">
    <location>
        <begin position="476"/>
        <end position="508"/>
    </location>
</feature>
<feature type="compositionally biased region" description="Polar residues" evidence="8">
    <location>
        <begin position="282"/>
        <end position="296"/>
    </location>
</feature>
<dbReference type="GO" id="GO:0001228">
    <property type="term" value="F:DNA-binding transcription activator activity, RNA polymerase II-specific"/>
    <property type="evidence" value="ECO:0007669"/>
    <property type="project" value="UniProtKB-ARBA"/>
</dbReference>
<keyword evidence="2 6" id="KW-0040">ANK repeat</keyword>
<evidence type="ECO:0000313" key="10">
    <source>
        <dbReference type="EMBL" id="VUG18036.1"/>
    </source>
</evidence>
<dbReference type="PROSITE" id="PS50088">
    <property type="entry name" value="ANK_REPEAT"/>
    <property type="match status" value="2"/>
</dbReference>
<dbReference type="SUPFAM" id="SSF54616">
    <property type="entry name" value="DNA-binding domain of Mlu1-box binding protein MBP1"/>
    <property type="match status" value="1"/>
</dbReference>
<keyword evidence="11" id="KW-1185">Reference proteome</keyword>
<dbReference type="SUPFAM" id="SSF48403">
    <property type="entry name" value="Ankyrin repeat"/>
    <property type="match status" value="1"/>
</dbReference>
<dbReference type="GO" id="GO:0003677">
    <property type="term" value="F:DNA binding"/>
    <property type="evidence" value="ECO:0007669"/>
    <property type="project" value="UniProtKB-KW"/>
</dbReference>
<keyword evidence="3" id="KW-0238">DNA-binding</keyword>
<dbReference type="Gene3D" id="3.10.260.10">
    <property type="entry name" value="Transcription regulator HTH, APSES-type DNA-binding domain"/>
    <property type="match status" value="1"/>
</dbReference>
<reference evidence="10 11" key="1">
    <citation type="submission" date="2019-07" db="EMBL/GenBank/DDBJ databases">
        <authorList>
            <person name="Friedrich A."/>
            <person name="Schacherer J."/>
        </authorList>
    </citation>
    <scope>NUCLEOTIDE SEQUENCE [LARGE SCALE GENOMIC DNA]</scope>
</reference>
<dbReference type="Proteomes" id="UP000478008">
    <property type="component" value="Unassembled WGS sequence"/>
</dbReference>
<dbReference type="InterPro" id="IPR018004">
    <property type="entry name" value="KilA/APSES_HTH"/>
</dbReference>
<feature type="compositionally biased region" description="Polar residues" evidence="8">
    <location>
        <begin position="250"/>
        <end position="265"/>
    </location>
</feature>
<keyword evidence="1" id="KW-0677">Repeat</keyword>
<dbReference type="PROSITE" id="PS50297">
    <property type="entry name" value="ANK_REP_REGION"/>
    <property type="match status" value="1"/>
</dbReference>
<dbReference type="InterPro" id="IPR051642">
    <property type="entry name" value="SWI6-like"/>
</dbReference>
<evidence type="ECO:0000256" key="7">
    <source>
        <dbReference type="SAM" id="Coils"/>
    </source>
</evidence>
<keyword evidence="7" id="KW-0175">Coiled coil</keyword>
<dbReference type="EMBL" id="CABFWN010000003">
    <property type="protein sequence ID" value="VUG18036.1"/>
    <property type="molecule type" value="Genomic_DNA"/>
</dbReference>
<dbReference type="PANTHER" id="PTHR43828">
    <property type="entry name" value="ASPARAGINASE"/>
    <property type="match status" value="1"/>
</dbReference>
<feature type="region of interest" description="Disordered" evidence="8">
    <location>
        <begin position="279"/>
        <end position="300"/>
    </location>
</feature>
<protein>
    <recommendedName>
        <fullName evidence="5">Transcription factor MBP1</fullName>
    </recommendedName>
</protein>
<evidence type="ECO:0000256" key="4">
    <source>
        <dbReference type="ARBA" id="ARBA00054211"/>
    </source>
</evidence>
<feature type="region of interest" description="Disordered" evidence="8">
    <location>
        <begin position="163"/>
        <end position="265"/>
    </location>
</feature>
<evidence type="ECO:0000313" key="11">
    <source>
        <dbReference type="Proteomes" id="UP000478008"/>
    </source>
</evidence>
<evidence type="ECO:0000256" key="8">
    <source>
        <dbReference type="SAM" id="MobiDB-lite"/>
    </source>
</evidence>
<dbReference type="Pfam" id="PF04383">
    <property type="entry name" value="KilA-N"/>
    <property type="match status" value="1"/>
</dbReference>